<evidence type="ECO:0000313" key="4">
    <source>
        <dbReference type="Proteomes" id="UP001595969"/>
    </source>
</evidence>
<dbReference type="CDD" id="cd06533">
    <property type="entry name" value="Glyco_transf_WecG_TagA"/>
    <property type="match status" value="1"/>
</dbReference>
<keyword evidence="4" id="KW-1185">Reference proteome</keyword>
<dbReference type="PANTHER" id="PTHR34136">
    <property type="match status" value="1"/>
</dbReference>
<gene>
    <name evidence="3" type="ORF">ACFO5I_02670</name>
</gene>
<keyword evidence="1" id="KW-0328">Glycosyltransferase</keyword>
<dbReference type="EMBL" id="JBHSGS010000013">
    <property type="protein sequence ID" value="MFC4718648.1"/>
    <property type="molecule type" value="Genomic_DNA"/>
</dbReference>
<dbReference type="InterPro" id="IPR004629">
    <property type="entry name" value="WecG_TagA_CpsF"/>
</dbReference>
<organism evidence="3 4">
    <name type="scientific">Enterococcus lemanii</name>
    <dbReference type="NCBI Taxonomy" id="1159752"/>
    <lineage>
        <taxon>Bacteria</taxon>
        <taxon>Bacillati</taxon>
        <taxon>Bacillota</taxon>
        <taxon>Bacilli</taxon>
        <taxon>Lactobacillales</taxon>
        <taxon>Enterococcaceae</taxon>
        <taxon>Enterococcus</taxon>
    </lineage>
</organism>
<sequence>MNKIFSNLINMKGEDFYKLCRENIAAQKKMFVITANPEIFIKSLSEQEITEILNSPESSIVADGIAIVQGARFLGIPIPNRITGIDLTTNLLDALHQKKGKLYLLGAASDVMEKLVQRIEEQYSGIELVGFHDGYSFDEAAVTAEILKKQPDLCLVALGVPRQEKLIHKIYPHAKKGVFIGVGGTFDVLSGTKKRAPQFFIKFRLEWLYRITKEPWRLKRFADNNLRFVGVLVKTRIQSKKDR</sequence>
<dbReference type="NCBIfam" id="TIGR00696">
    <property type="entry name" value="wecG_tagA_cpsF"/>
    <property type="match status" value="1"/>
</dbReference>
<dbReference type="RefSeq" id="WP_204653961.1">
    <property type="nucleotide sequence ID" value="NZ_JAFBFD010000016.1"/>
</dbReference>
<proteinExistence type="predicted"/>
<dbReference type="Proteomes" id="UP001595969">
    <property type="component" value="Unassembled WGS sequence"/>
</dbReference>
<comment type="caution">
    <text evidence="3">The sequence shown here is derived from an EMBL/GenBank/DDBJ whole genome shotgun (WGS) entry which is preliminary data.</text>
</comment>
<dbReference type="Pfam" id="PF03808">
    <property type="entry name" value="Glyco_tran_WecG"/>
    <property type="match status" value="1"/>
</dbReference>
<evidence type="ECO:0000313" key="3">
    <source>
        <dbReference type="EMBL" id="MFC4718648.1"/>
    </source>
</evidence>
<name>A0ABV9MVI6_9ENTE</name>
<accession>A0ABV9MVI6</accession>
<protein>
    <submittedName>
        <fullName evidence="3">WecB/TagA/CpsF family glycosyltransferase</fullName>
    </submittedName>
</protein>
<reference evidence="4" key="1">
    <citation type="journal article" date="2019" name="Int. J. Syst. Evol. Microbiol.">
        <title>The Global Catalogue of Microorganisms (GCM) 10K type strain sequencing project: providing services to taxonomists for standard genome sequencing and annotation.</title>
        <authorList>
            <consortium name="The Broad Institute Genomics Platform"/>
            <consortium name="The Broad Institute Genome Sequencing Center for Infectious Disease"/>
            <person name="Wu L."/>
            <person name="Ma J."/>
        </authorList>
    </citation>
    <scope>NUCLEOTIDE SEQUENCE [LARGE SCALE GENOMIC DNA]</scope>
    <source>
        <strain evidence="4">CGMCC 1.19032</strain>
    </source>
</reference>
<evidence type="ECO:0000256" key="1">
    <source>
        <dbReference type="ARBA" id="ARBA00022676"/>
    </source>
</evidence>
<dbReference type="PANTHER" id="PTHR34136:SF1">
    <property type="entry name" value="UDP-N-ACETYL-D-MANNOSAMINURONIC ACID TRANSFERASE"/>
    <property type="match status" value="1"/>
</dbReference>
<evidence type="ECO:0000256" key="2">
    <source>
        <dbReference type="ARBA" id="ARBA00022679"/>
    </source>
</evidence>
<keyword evidence="2" id="KW-0808">Transferase</keyword>